<dbReference type="Gene3D" id="3.40.50.1970">
    <property type="match status" value="1"/>
</dbReference>
<dbReference type="SUPFAM" id="SSF56796">
    <property type="entry name" value="Dehydroquinate synthase-like"/>
    <property type="match status" value="1"/>
</dbReference>
<proteinExistence type="predicted"/>
<dbReference type="InterPro" id="IPR018211">
    <property type="entry name" value="ADH_Fe_CS"/>
</dbReference>
<dbReference type="PROSITE" id="PS00060">
    <property type="entry name" value="ADH_IRON_2"/>
    <property type="match status" value="1"/>
</dbReference>
<accession>A0ABW1PUN1</accession>
<keyword evidence="1" id="KW-0560">Oxidoreductase</keyword>
<evidence type="ECO:0000259" key="2">
    <source>
        <dbReference type="Pfam" id="PF00465"/>
    </source>
</evidence>
<comment type="caution">
    <text evidence="4">The sequence shown here is derived from an EMBL/GenBank/DDBJ whole genome shotgun (WGS) entry which is preliminary data.</text>
</comment>
<dbReference type="RefSeq" id="WP_379793502.1">
    <property type="nucleotide sequence ID" value="NZ_JBHSQB010000021.1"/>
</dbReference>
<dbReference type="Pfam" id="PF25137">
    <property type="entry name" value="ADH_Fe_C"/>
    <property type="match status" value="1"/>
</dbReference>
<protein>
    <submittedName>
        <fullName evidence="4">Iron-containing alcohol dehydrogenase</fullName>
    </submittedName>
</protein>
<dbReference type="Proteomes" id="UP001596287">
    <property type="component" value="Unassembled WGS sequence"/>
</dbReference>
<evidence type="ECO:0000313" key="4">
    <source>
        <dbReference type="EMBL" id="MFC6098482.1"/>
    </source>
</evidence>
<evidence type="ECO:0000256" key="1">
    <source>
        <dbReference type="ARBA" id="ARBA00023002"/>
    </source>
</evidence>
<dbReference type="EMBL" id="JBHSQB010000021">
    <property type="protein sequence ID" value="MFC6098482.1"/>
    <property type="molecule type" value="Genomic_DNA"/>
</dbReference>
<name>A0ABW1PUN1_9FLAO</name>
<dbReference type="PANTHER" id="PTHR43633">
    <property type="entry name" value="ALCOHOL DEHYDROGENASE YQHD"/>
    <property type="match status" value="1"/>
</dbReference>
<evidence type="ECO:0000313" key="5">
    <source>
        <dbReference type="Proteomes" id="UP001596287"/>
    </source>
</evidence>
<gene>
    <name evidence="4" type="ORF">ACFPVY_17675</name>
</gene>
<feature type="domain" description="Fe-containing alcohol dehydrogenase-like C-terminal" evidence="3">
    <location>
        <begin position="189"/>
        <end position="384"/>
    </location>
</feature>
<dbReference type="InterPro" id="IPR001670">
    <property type="entry name" value="ADH_Fe/GldA"/>
</dbReference>
<dbReference type="CDD" id="cd08187">
    <property type="entry name" value="BDH"/>
    <property type="match status" value="1"/>
</dbReference>
<dbReference type="InterPro" id="IPR056798">
    <property type="entry name" value="ADH_Fe_C"/>
</dbReference>
<reference evidence="5" key="1">
    <citation type="journal article" date="2019" name="Int. J. Syst. Evol. Microbiol.">
        <title>The Global Catalogue of Microorganisms (GCM) 10K type strain sequencing project: providing services to taxonomists for standard genome sequencing and annotation.</title>
        <authorList>
            <consortium name="The Broad Institute Genomics Platform"/>
            <consortium name="The Broad Institute Genome Sequencing Center for Infectious Disease"/>
            <person name="Wu L."/>
            <person name="Ma J."/>
        </authorList>
    </citation>
    <scope>NUCLEOTIDE SEQUENCE [LARGE SCALE GENOMIC DNA]</scope>
    <source>
        <strain evidence="5">CCUG 49679</strain>
    </source>
</reference>
<sequence length="386" mass="43135">MLNFELYNPTNLVFGKGQIAKISSLIPKDAKVLITFGGGSIFKNGVYDQVRHALHGFDVTEFGGIEPNPRYETLMKAVEIIREKKLDFILAVGGGSVIDGTKFIAAAVNFDGNPMDILHKRIRVENNAIPFGTVLTLPATASEMNSGGVITINETQEKLSFGGPAVFPQFSICDPQTVSSLPKRQIQNGIVDAFTHVFEQYLTYPHDALLQDRISEGILQTLIEVGPKVVENPTDYKLASNFMWSCTMALNGLIQKGVPTDWATHMIGHELTALFEIDHARTLAIIGPNLYRVMFETKKEKLAQYGKRVWNVADGNIDEMANQAIEKTVEFFHTMGMQTKLSEYTPDFKNTADFVVKRFEERGWKAMGEKQNITLEKVKEIVEMSY</sequence>
<dbReference type="Pfam" id="PF00465">
    <property type="entry name" value="Fe-ADH"/>
    <property type="match status" value="1"/>
</dbReference>
<organism evidence="4 5">
    <name type="scientific">Flavobacterium qiangtangense</name>
    <dbReference type="NCBI Taxonomy" id="1442595"/>
    <lineage>
        <taxon>Bacteria</taxon>
        <taxon>Pseudomonadati</taxon>
        <taxon>Bacteroidota</taxon>
        <taxon>Flavobacteriia</taxon>
        <taxon>Flavobacteriales</taxon>
        <taxon>Flavobacteriaceae</taxon>
        <taxon>Flavobacterium</taxon>
    </lineage>
</organism>
<dbReference type="Gene3D" id="1.20.1090.10">
    <property type="entry name" value="Dehydroquinate synthase-like - alpha domain"/>
    <property type="match status" value="1"/>
</dbReference>
<evidence type="ECO:0000259" key="3">
    <source>
        <dbReference type="Pfam" id="PF25137"/>
    </source>
</evidence>
<dbReference type="InterPro" id="IPR044731">
    <property type="entry name" value="BDH-like"/>
</dbReference>
<feature type="domain" description="Alcohol dehydrogenase iron-type/glycerol dehydrogenase GldA" evidence="2">
    <location>
        <begin position="9"/>
        <end position="175"/>
    </location>
</feature>
<dbReference type="PANTHER" id="PTHR43633:SF1">
    <property type="entry name" value="ALCOHOL DEHYDROGENASE YQHD"/>
    <property type="match status" value="1"/>
</dbReference>
<keyword evidence="5" id="KW-1185">Reference proteome</keyword>